<sequence length="212" mass="22859">MATYTTASKQLISNYACISTLEQTEIVVGENITVSGLAAPFAGTFKVLDLPQYEFTGVDPTTGEFLFNPEVARPNQIIYAATGASVNYLVDYSGSVVYTQTCTWISVADLVTYLGVTITNPSDDYTLATQSTNAANMFCYRRRQESSYKDSLSVSPGTDATLGTLMYAAALWRSRGSIETAYASFDTMGTPTQQSLTPIVKQLLGIPRPAVA</sequence>
<evidence type="ECO:0008006" key="2">
    <source>
        <dbReference type="Google" id="ProtNLM"/>
    </source>
</evidence>
<proteinExistence type="predicted"/>
<dbReference type="EMBL" id="LR797220">
    <property type="protein sequence ID" value="CAB4194973.1"/>
    <property type="molecule type" value="Genomic_DNA"/>
</dbReference>
<accession>A0A6J5RCL8</accession>
<reference evidence="1" key="1">
    <citation type="submission" date="2020-05" db="EMBL/GenBank/DDBJ databases">
        <authorList>
            <person name="Chiriac C."/>
            <person name="Salcher M."/>
            <person name="Ghai R."/>
            <person name="Kavagutti S V."/>
        </authorList>
    </citation>
    <scope>NUCLEOTIDE SEQUENCE</scope>
</reference>
<gene>
    <name evidence="1" type="ORF">UFOVP1269_19</name>
</gene>
<protein>
    <recommendedName>
        <fullName evidence="2">Gp6 domain containing protein</fullName>
    </recommendedName>
</protein>
<evidence type="ECO:0000313" key="1">
    <source>
        <dbReference type="EMBL" id="CAB4194973.1"/>
    </source>
</evidence>
<organism evidence="1">
    <name type="scientific">uncultured Caudovirales phage</name>
    <dbReference type="NCBI Taxonomy" id="2100421"/>
    <lineage>
        <taxon>Viruses</taxon>
        <taxon>Duplodnaviria</taxon>
        <taxon>Heunggongvirae</taxon>
        <taxon>Uroviricota</taxon>
        <taxon>Caudoviricetes</taxon>
        <taxon>Peduoviridae</taxon>
        <taxon>Maltschvirus</taxon>
        <taxon>Maltschvirus maltsch</taxon>
    </lineage>
</organism>
<name>A0A6J5RCL8_9CAUD</name>